<evidence type="ECO:0000313" key="3">
    <source>
        <dbReference type="Proteomes" id="UP000034103"/>
    </source>
</evidence>
<reference evidence="2 3" key="1">
    <citation type="journal article" date="2015" name="Genome Announc.">
        <title>Complete Genome Sequence of Microcystis aeruginosa NIES-2549, a Bloom-Forming Cyanobacterium from Lake Kasumigaura, Japan.</title>
        <authorList>
            <person name="Yamaguchi H."/>
            <person name="Suzuki S."/>
            <person name="Tanabe Y."/>
            <person name="Osana Y."/>
            <person name="Shimura Y."/>
            <person name="Ishida K."/>
            <person name="Kawachi M."/>
        </authorList>
    </citation>
    <scope>NUCLEOTIDE SEQUENCE [LARGE SCALE GENOMIC DNA]</scope>
    <source>
        <strain evidence="2 3">NIES-2549</strain>
    </source>
</reference>
<dbReference type="AlphaFoldDB" id="A0A0F6RKC7"/>
<dbReference type="PANTHER" id="PTHR37525:SF1">
    <property type="entry name" value="UPF0175 PROTEIN SSL1255"/>
    <property type="match status" value="1"/>
</dbReference>
<dbReference type="HOGENOM" id="CLU_154570_4_1_3"/>
<name>A0A0F6RKC7_MICAE</name>
<dbReference type="Proteomes" id="UP000034103">
    <property type="component" value="Chromosome"/>
</dbReference>
<protein>
    <submittedName>
        <fullName evidence="2">Uncharacterized protein</fullName>
    </submittedName>
</protein>
<dbReference type="InterPro" id="IPR052264">
    <property type="entry name" value="UPF0175_domain"/>
</dbReference>
<dbReference type="GeneID" id="66706543"/>
<gene>
    <name evidence="2" type="ORF">MYAER_1369</name>
</gene>
<evidence type="ECO:0000256" key="1">
    <source>
        <dbReference type="ARBA" id="ARBA00005651"/>
    </source>
</evidence>
<dbReference type="InterPro" id="IPR005368">
    <property type="entry name" value="UPF0175"/>
</dbReference>
<dbReference type="PANTHER" id="PTHR37525">
    <property type="entry name" value="UPF0175 PROTEIN SSL1255"/>
    <property type="match status" value="1"/>
</dbReference>
<accession>A0A0F6RKC7</accession>
<comment type="similarity">
    <text evidence="1">Belongs to the UPF0175 family.</text>
</comment>
<organism evidence="2 3">
    <name type="scientific">Microcystis aeruginosa NIES-2549</name>
    <dbReference type="NCBI Taxonomy" id="1641812"/>
    <lineage>
        <taxon>Bacteria</taxon>
        <taxon>Bacillati</taxon>
        <taxon>Cyanobacteriota</taxon>
        <taxon>Cyanophyceae</taxon>
        <taxon>Oscillatoriophycideae</taxon>
        <taxon>Chroococcales</taxon>
        <taxon>Microcystaceae</taxon>
        <taxon>Microcystis</taxon>
    </lineage>
</organism>
<dbReference type="Pfam" id="PF03683">
    <property type="entry name" value="UPF0175"/>
    <property type="match status" value="1"/>
</dbReference>
<proteinExistence type="inferred from homology"/>
<evidence type="ECO:0000313" key="2">
    <source>
        <dbReference type="EMBL" id="AKE63725.1"/>
    </source>
</evidence>
<dbReference type="RefSeq" id="WP_002754799.1">
    <property type="nucleotide sequence ID" value="NZ_CP011304.1"/>
</dbReference>
<dbReference type="PATRIC" id="fig|1641812.3.peg.1413"/>
<sequence length="94" mass="10630">MKNEILNLEFSPDVLAALKIGIDELGQEIKLLAAIYYFQEKRLSLGKAAELARINRLEFMDILSKKGIVLFDYDESALAVELKGIEKLEPDDCK</sequence>
<dbReference type="EMBL" id="CP011304">
    <property type="protein sequence ID" value="AKE63725.1"/>
    <property type="molecule type" value="Genomic_DNA"/>
</dbReference>